<reference evidence="3" key="1">
    <citation type="submission" date="2017-02" db="UniProtKB">
        <authorList>
            <consortium name="WormBaseParasite"/>
        </authorList>
    </citation>
    <scope>IDENTIFICATION</scope>
</reference>
<name>A0A0M3IRQ4_ASCLU</name>
<dbReference type="AlphaFoldDB" id="A0A0M3IRQ4"/>
<organism evidence="2 3">
    <name type="scientific">Ascaris lumbricoides</name>
    <name type="common">Giant roundworm</name>
    <dbReference type="NCBI Taxonomy" id="6252"/>
    <lineage>
        <taxon>Eukaryota</taxon>
        <taxon>Metazoa</taxon>
        <taxon>Ecdysozoa</taxon>
        <taxon>Nematoda</taxon>
        <taxon>Chromadorea</taxon>
        <taxon>Rhabditida</taxon>
        <taxon>Spirurina</taxon>
        <taxon>Ascaridomorpha</taxon>
        <taxon>Ascaridoidea</taxon>
        <taxon>Ascarididae</taxon>
        <taxon>Ascaris</taxon>
    </lineage>
</organism>
<evidence type="ECO:0000313" key="2">
    <source>
        <dbReference type="Proteomes" id="UP000036681"/>
    </source>
</evidence>
<sequence>MFAEEGAVTSERTQFIPLKPSANEAQRIESLNKSAEESQETSSFIEESTQEETQR</sequence>
<evidence type="ECO:0000313" key="3">
    <source>
        <dbReference type="WBParaSite" id="ALUE_0002143201-mRNA-1"/>
    </source>
</evidence>
<accession>A0A0M3IRQ4</accession>
<dbReference type="Proteomes" id="UP000036681">
    <property type="component" value="Unplaced"/>
</dbReference>
<protein>
    <submittedName>
        <fullName evidence="3">Uncharacterized protein</fullName>
    </submittedName>
</protein>
<evidence type="ECO:0000256" key="1">
    <source>
        <dbReference type="SAM" id="MobiDB-lite"/>
    </source>
</evidence>
<keyword evidence="2" id="KW-1185">Reference proteome</keyword>
<feature type="region of interest" description="Disordered" evidence="1">
    <location>
        <begin position="1"/>
        <end position="55"/>
    </location>
</feature>
<dbReference type="WBParaSite" id="ALUE_0002143201-mRNA-1">
    <property type="protein sequence ID" value="ALUE_0002143201-mRNA-1"/>
    <property type="gene ID" value="ALUE_0002143201"/>
</dbReference>
<proteinExistence type="predicted"/>